<protein>
    <submittedName>
        <fullName evidence="2">Uncharacterized protein</fullName>
    </submittedName>
</protein>
<evidence type="ECO:0000313" key="1">
    <source>
        <dbReference type="Proteomes" id="UP000887574"/>
    </source>
</evidence>
<dbReference type="AlphaFoldDB" id="A0A915DT09"/>
<name>A0A915DT09_9BILA</name>
<reference evidence="2" key="1">
    <citation type="submission" date="2022-11" db="UniProtKB">
        <authorList>
            <consortium name="WormBaseParasite"/>
        </authorList>
    </citation>
    <scope>IDENTIFICATION</scope>
</reference>
<dbReference type="WBParaSite" id="jg22617">
    <property type="protein sequence ID" value="jg22617"/>
    <property type="gene ID" value="jg22617"/>
</dbReference>
<organism evidence="1 2">
    <name type="scientific">Ditylenchus dipsaci</name>
    <dbReference type="NCBI Taxonomy" id="166011"/>
    <lineage>
        <taxon>Eukaryota</taxon>
        <taxon>Metazoa</taxon>
        <taxon>Ecdysozoa</taxon>
        <taxon>Nematoda</taxon>
        <taxon>Chromadorea</taxon>
        <taxon>Rhabditida</taxon>
        <taxon>Tylenchina</taxon>
        <taxon>Tylenchomorpha</taxon>
        <taxon>Sphaerularioidea</taxon>
        <taxon>Anguinidae</taxon>
        <taxon>Anguininae</taxon>
        <taxon>Ditylenchus</taxon>
    </lineage>
</organism>
<accession>A0A915DT09</accession>
<evidence type="ECO:0000313" key="2">
    <source>
        <dbReference type="WBParaSite" id="jg22617"/>
    </source>
</evidence>
<dbReference type="Proteomes" id="UP000887574">
    <property type="component" value="Unplaced"/>
</dbReference>
<sequence length="327" mass="37957">MRTSIQDKIKSDFSKYLNRLVELNDSTVDKSAFNSVQGHGWCPGQTNTFHPSLLINMQFKLSRFYWNLGLLENALRELDQLDAFLSGLIWDLSLETTAKDLHQPFQWLKQIKLLPFGNQCSLLGAAIHLNSTTDQMSLVEWRCFILAQQVLLTFHMFHQRLDLIEEQQERDGHQQAAKNDEAKEGISDLVQPLRSNFVTFILRYTHDCLMRITEEVIVLKANYSPSLLYMLSLVWHAEVFRVCDYLVEDVLQVETASYYICQMTYLHCNAVVELVPFLSSATLNHNDYTIARRWLECTPTSNWKSTVLKCLPNCVEYCCWTLLTQPQ</sequence>
<proteinExistence type="predicted"/>
<keyword evidence="1" id="KW-1185">Reference proteome</keyword>